<evidence type="ECO:0000313" key="1">
    <source>
        <dbReference type="EMBL" id="KAE9333158.1"/>
    </source>
</evidence>
<proteinExistence type="predicted"/>
<reference evidence="1 2" key="1">
    <citation type="submission" date="2018-08" db="EMBL/GenBank/DDBJ databases">
        <title>Genomic investigation of the strawberry pathogen Phytophthora fragariae indicates pathogenicity is determined by transcriptional variation in three key races.</title>
        <authorList>
            <person name="Adams T.M."/>
            <person name="Armitage A.D."/>
            <person name="Sobczyk M.K."/>
            <person name="Bates H.J."/>
            <person name="Dunwell J.M."/>
            <person name="Nellist C.F."/>
            <person name="Harrison R.J."/>
        </authorList>
    </citation>
    <scope>NUCLEOTIDE SEQUENCE [LARGE SCALE GENOMIC DNA]</scope>
    <source>
        <strain evidence="1 2">SCRP333</strain>
    </source>
</reference>
<accession>A0A6A4FEW8</accession>
<dbReference type="Proteomes" id="UP000434957">
    <property type="component" value="Unassembled WGS sequence"/>
</dbReference>
<gene>
    <name evidence="1" type="ORF">PR003_g14156</name>
</gene>
<comment type="caution">
    <text evidence="1">The sequence shown here is derived from an EMBL/GenBank/DDBJ whole genome shotgun (WGS) entry which is preliminary data.</text>
</comment>
<organism evidence="1 2">
    <name type="scientific">Phytophthora rubi</name>
    <dbReference type="NCBI Taxonomy" id="129364"/>
    <lineage>
        <taxon>Eukaryota</taxon>
        <taxon>Sar</taxon>
        <taxon>Stramenopiles</taxon>
        <taxon>Oomycota</taxon>
        <taxon>Peronosporomycetes</taxon>
        <taxon>Peronosporales</taxon>
        <taxon>Peronosporaceae</taxon>
        <taxon>Phytophthora</taxon>
    </lineage>
</organism>
<dbReference type="AlphaFoldDB" id="A0A6A4FEW8"/>
<dbReference type="EMBL" id="QXFT01000926">
    <property type="protein sequence ID" value="KAE9333158.1"/>
    <property type="molecule type" value="Genomic_DNA"/>
</dbReference>
<protein>
    <submittedName>
        <fullName evidence="1">Uncharacterized protein</fullName>
    </submittedName>
</protein>
<evidence type="ECO:0000313" key="2">
    <source>
        <dbReference type="Proteomes" id="UP000434957"/>
    </source>
</evidence>
<sequence>MAKREHLKAITRGGYRSAMKGLRRRNNVPVAAQYGKGMKTLFSGI</sequence>
<name>A0A6A4FEW8_9STRA</name>
<keyword evidence="2" id="KW-1185">Reference proteome</keyword>